<dbReference type="SMART" id="SM00220">
    <property type="entry name" value="S_TKc"/>
    <property type="match status" value="1"/>
</dbReference>
<dbReference type="KEGG" id="ogl:127775158"/>
<keyword evidence="8 14" id="KW-0067">ATP-binding</keyword>
<dbReference type="Proteomes" id="UP000007306">
    <property type="component" value="Chromosome 5"/>
</dbReference>
<dbReference type="PROSITE" id="PS50011">
    <property type="entry name" value="PROTEIN_KINASE_DOM"/>
    <property type="match status" value="1"/>
</dbReference>
<keyword evidence="4" id="KW-0934">Plastid</keyword>
<reference evidence="16 17" key="2">
    <citation type="submission" date="2018-04" db="EMBL/GenBank/DDBJ databases">
        <title>OglaRS2 (Oryza glaberrima Reference Sequence Version 2).</title>
        <authorList>
            <person name="Zhang J."/>
            <person name="Kudrna D."/>
            <person name="Lee S."/>
            <person name="Talag J."/>
            <person name="Rajasekar S."/>
            <person name="Wing R.A."/>
        </authorList>
    </citation>
    <scope>NUCLEOTIDE SEQUENCE [LARGE SCALE GENOMIC DNA]</scope>
    <source>
        <strain evidence="16 17">cv. IRGC 96717</strain>
    </source>
</reference>
<dbReference type="PROSITE" id="PS00107">
    <property type="entry name" value="PROTEIN_KINASE_ATP"/>
    <property type="match status" value="1"/>
</dbReference>
<dbReference type="InterPro" id="IPR011009">
    <property type="entry name" value="Kinase-like_dom_sf"/>
</dbReference>
<dbReference type="Gramene" id="ORGLA05G0213000.1">
    <property type="protein sequence ID" value="ORGLA05G0213000.1"/>
    <property type="gene ID" value="ORGLA05G0213000"/>
</dbReference>
<dbReference type="RefSeq" id="XP_052157440.1">
    <property type="nucleotide sequence ID" value="XM_052301480.1"/>
</dbReference>
<proteinExistence type="predicted"/>
<evidence type="ECO:0000256" key="6">
    <source>
        <dbReference type="ARBA" id="ARBA00022741"/>
    </source>
</evidence>
<evidence type="ECO:0000256" key="5">
    <source>
        <dbReference type="ARBA" id="ARBA00022679"/>
    </source>
</evidence>
<dbReference type="InterPro" id="IPR008271">
    <property type="entry name" value="Ser/Thr_kinase_AS"/>
</dbReference>
<keyword evidence="6 14" id="KW-0547">Nucleotide-binding</keyword>
<evidence type="ECO:0000256" key="3">
    <source>
        <dbReference type="ARBA" id="ARBA00022528"/>
    </source>
</evidence>
<keyword evidence="2" id="KW-0723">Serine/threonine-protein kinase</keyword>
<dbReference type="InterPro" id="IPR017441">
    <property type="entry name" value="Protein_kinase_ATP_BS"/>
</dbReference>
<evidence type="ECO:0000313" key="16">
    <source>
        <dbReference type="EnsemblPlants" id="ORGLA05G0213000.1"/>
    </source>
</evidence>
<dbReference type="GO" id="GO:0042548">
    <property type="term" value="P:regulation of photosynthesis, light reaction"/>
    <property type="evidence" value="ECO:0007669"/>
    <property type="project" value="UniProtKB-ARBA"/>
</dbReference>
<keyword evidence="3" id="KW-0150">Chloroplast</keyword>
<dbReference type="SUPFAM" id="SSF56112">
    <property type="entry name" value="Protein kinase-like (PK-like)"/>
    <property type="match status" value="1"/>
</dbReference>
<evidence type="ECO:0000256" key="11">
    <source>
        <dbReference type="ARBA" id="ARBA00046272"/>
    </source>
</evidence>
<dbReference type="GeneID" id="127775158"/>
<dbReference type="PANTHER" id="PTHR46699">
    <property type="entry name" value="SERINE/THREONINE-PROTEIN KINASE STN8, CHLOROPLASTIC-RELATED"/>
    <property type="match status" value="1"/>
</dbReference>
<dbReference type="FunFam" id="1.10.510.10:FF:000678">
    <property type="entry name" value="Serine/threonine-protein kinase STN7, chloroplastic"/>
    <property type="match status" value="1"/>
</dbReference>
<feature type="binding site" evidence="14">
    <location>
        <position position="164"/>
    </location>
    <ligand>
        <name>ATP</name>
        <dbReference type="ChEBI" id="CHEBI:30616"/>
    </ligand>
</feature>
<reference evidence="16" key="1">
    <citation type="submission" date="2015-06" db="UniProtKB">
        <authorList>
            <consortium name="EnsemblPlants"/>
        </authorList>
    </citation>
    <scope>IDENTIFICATION</scope>
</reference>
<keyword evidence="9" id="KW-0809">Transit peptide</keyword>
<evidence type="ECO:0000256" key="7">
    <source>
        <dbReference type="ARBA" id="ARBA00022777"/>
    </source>
</evidence>
<evidence type="ECO:0000256" key="10">
    <source>
        <dbReference type="ARBA" id="ARBA00023078"/>
    </source>
</evidence>
<dbReference type="CDD" id="cd14013">
    <property type="entry name" value="STKc_SNT7_plant"/>
    <property type="match status" value="1"/>
</dbReference>
<evidence type="ECO:0000256" key="4">
    <source>
        <dbReference type="ARBA" id="ARBA00022640"/>
    </source>
</evidence>
<evidence type="ECO:0000256" key="14">
    <source>
        <dbReference type="PROSITE-ProRule" id="PRU10141"/>
    </source>
</evidence>
<evidence type="ECO:0000313" key="17">
    <source>
        <dbReference type="Proteomes" id="UP000007306"/>
    </source>
</evidence>
<evidence type="ECO:0000256" key="12">
    <source>
        <dbReference type="ARBA" id="ARBA00047899"/>
    </source>
</evidence>
<dbReference type="eggNOG" id="KOG0594">
    <property type="taxonomic scope" value="Eukaryota"/>
</dbReference>
<keyword evidence="7" id="KW-0418">Kinase</keyword>
<dbReference type="GO" id="GO:0004674">
    <property type="term" value="F:protein serine/threonine kinase activity"/>
    <property type="evidence" value="ECO:0007669"/>
    <property type="project" value="UniProtKB-KW"/>
</dbReference>
<dbReference type="InterPro" id="IPR000719">
    <property type="entry name" value="Prot_kinase_dom"/>
</dbReference>
<dbReference type="EnsemblPlants" id="ORGLA05G0213000.1">
    <property type="protein sequence ID" value="ORGLA05G0213000.1"/>
    <property type="gene ID" value="ORGLA05G0213000"/>
</dbReference>
<keyword evidence="17" id="KW-1185">Reference proteome</keyword>
<comment type="catalytic activity">
    <reaction evidence="12">
        <text>L-threonyl-[protein] + ATP = O-phospho-L-threonyl-[protein] + ADP + H(+)</text>
        <dbReference type="Rhea" id="RHEA:46608"/>
        <dbReference type="Rhea" id="RHEA-COMP:11060"/>
        <dbReference type="Rhea" id="RHEA-COMP:11605"/>
        <dbReference type="ChEBI" id="CHEBI:15378"/>
        <dbReference type="ChEBI" id="CHEBI:30013"/>
        <dbReference type="ChEBI" id="CHEBI:30616"/>
        <dbReference type="ChEBI" id="CHEBI:61977"/>
        <dbReference type="ChEBI" id="CHEBI:456216"/>
        <dbReference type="EC" id="2.7.11.1"/>
    </reaction>
</comment>
<dbReference type="GO" id="GO:0009534">
    <property type="term" value="C:chloroplast thylakoid"/>
    <property type="evidence" value="ECO:0007669"/>
    <property type="project" value="UniProtKB-SubCell"/>
</dbReference>
<dbReference type="OMA" id="AANWVVQ"/>
<evidence type="ECO:0000256" key="13">
    <source>
        <dbReference type="ARBA" id="ARBA00048679"/>
    </source>
</evidence>
<dbReference type="AlphaFoldDB" id="I1PXN2"/>
<keyword evidence="5" id="KW-0808">Transferase</keyword>
<evidence type="ECO:0000256" key="9">
    <source>
        <dbReference type="ARBA" id="ARBA00022946"/>
    </source>
</evidence>
<evidence type="ECO:0000259" key="15">
    <source>
        <dbReference type="PROSITE" id="PS50011"/>
    </source>
</evidence>
<organism evidence="16 17">
    <name type="scientific">Oryza glaberrima</name>
    <name type="common">African rice</name>
    <dbReference type="NCBI Taxonomy" id="4538"/>
    <lineage>
        <taxon>Eukaryota</taxon>
        <taxon>Viridiplantae</taxon>
        <taxon>Streptophyta</taxon>
        <taxon>Embryophyta</taxon>
        <taxon>Tracheophyta</taxon>
        <taxon>Spermatophyta</taxon>
        <taxon>Magnoliopsida</taxon>
        <taxon>Liliopsida</taxon>
        <taxon>Poales</taxon>
        <taxon>Poaceae</taxon>
        <taxon>BOP clade</taxon>
        <taxon>Oryzoideae</taxon>
        <taxon>Oryzeae</taxon>
        <taxon>Oryzinae</taxon>
        <taxon>Oryza</taxon>
    </lineage>
</organism>
<sequence>MATGSLGLSTSFLPGHDTLLRRRRRRPPATTAASFRPVMAELGGELGRQLVEAVGVGLPCTVMACGDVIYRSTLPRNDGLTITAPGVALALAAASYLWSTPGVAPGFFDMFVLAFAERVFRPTFRKDEFVLGKKLGEGAFGVVYKASLDDPKAAEKQGAVVVKKATEYGAVEIWMNERVRRACASSCADFIYGFRESKAKGKGADEYWLIWRYEGEDTLFDLMQSKEFPYNVETKILGDVQDLPKGIARENKIIQTVMRQLLFALDGLHSTGIVHRDVKPQNVIFSEGSRTFKIIDLGAAADLRVGINYIPSEFLLDPRYAAPEQYIMSTQTPSAPSAPVATALSPVLWQLNLPDRFDIYSLGLIFLQMAFPSLRTDSSLIQFNRQLKRCNYDLEAWRNLVEPRATPELRRGFDILDLDGGIGWELLTSMVRYKARQRTGAKAALAHPYFNREGLLGLSVMQNLRLQLLRATQKDYSEAARWVVGLMARSGTEAEGGFTEAQLQELREIKPKKGSARRNLLASVLRVQRKVVRTINESMDELSSQSKSIWWSRWIPKEE</sequence>
<evidence type="ECO:0000256" key="8">
    <source>
        <dbReference type="ARBA" id="ARBA00022840"/>
    </source>
</evidence>
<feature type="domain" description="Protein kinase" evidence="15">
    <location>
        <begin position="129"/>
        <end position="450"/>
    </location>
</feature>
<evidence type="ECO:0000256" key="2">
    <source>
        <dbReference type="ARBA" id="ARBA00022527"/>
    </source>
</evidence>
<keyword evidence="10" id="KW-0793">Thylakoid</keyword>
<accession>I1PXN2</accession>
<dbReference type="STRING" id="4538.I1PXN2"/>
<dbReference type="PANTHER" id="PTHR46699:SF4">
    <property type="entry name" value="SERINE_THREONINE-PROTEIN KINASE STN7, CHLOROPLASTIC"/>
    <property type="match status" value="1"/>
</dbReference>
<evidence type="ECO:0000256" key="1">
    <source>
        <dbReference type="ARBA" id="ARBA00012513"/>
    </source>
</evidence>
<comment type="subcellular location">
    <subcellularLocation>
        <location evidence="11">Plastid</location>
        <location evidence="11">Chloroplast thylakoid</location>
    </subcellularLocation>
</comment>
<dbReference type="Pfam" id="PF00069">
    <property type="entry name" value="Pkinase"/>
    <property type="match status" value="1"/>
</dbReference>
<protein>
    <recommendedName>
        <fullName evidence="1">non-specific serine/threonine protein kinase</fullName>
        <ecNumber evidence="1">2.7.11.1</ecNumber>
    </recommendedName>
</protein>
<dbReference type="GO" id="GO:0005524">
    <property type="term" value="F:ATP binding"/>
    <property type="evidence" value="ECO:0007669"/>
    <property type="project" value="UniProtKB-UniRule"/>
</dbReference>
<dbReference type="Gene3D" id="3.30.200.20">
    <property type="entry name" value="Phosphorylase Kinase, domain 1"/>
    <property type="match status" value="1"/>
</dbReference>
<name>I1PXN2_ORYGL</name>
<dbReference type="EC" id="2.7.11.1" evidence="1"/>
<dbReference type="HOGENOM" id="CLU_029227_0_0_1"/>
<dbReference type="PROSITE" id="PS00108">
    <property type="entry name" value="PROTEIN_KINASE_ST"/>
    <property type="match status" value="1"/>
</dbReference>
<dbReference type="Gene3D" id="1.10.510.10">
    <property type="entry name" value="Transferase(Phosphotransferase) domain 1"/>
    <property type="match status" value="1"/>
</dbReference>
<comment type="catalytic activity">
    <reaction evidence="13">
        <text>L-seryl-[protein] + ATP = O-phospho-L-seryl-[protein] + ADP + H(+)</text>
        <dbReference type="Rhea" id="RHEA:17989"/>
        <dbReference type="Rhea" id="RHEA-COMP:9863"/>
        <dbReference type="Rhea" id="RHEA-COMP:11604"/>
        <dbReference type="ChEBI" id="CHEBI:15378"/>
        <dbReference type="ChEBI" id="CHEBI:29999"/>
        <dbReference type="ChEBI" id="CHEBI:30616"/>
        <dbReference type="ChEBI" id="CHEBI:83421"/>
        <dbReference type="ChEBI" id="CHEBI:456216"/>
        <dbReference type="EC" id="2.7.11.1"/>
    </reaction>
</comment>
<gene>
    <name evidence="16" type="primary">LOC127775158</name>
</gene>